<organism evidence="2 3">
    <name type="scientific">Anthostomella pinea</name>
    <dbReference type="NCBI Taxonomy" id="933095"/>
    <lineage>
        <taxon>Eukaryota</taxon>
        <taxon>Fungi</taxon>
        <taxon>Dikarya</taxon>
        <taxon>Ascomycota</taxon>
        <taxon>Pezizomycotina</taxon>
        <taxon>Sordariomycetes</taxon>
        <taxon>Xylariomycetidae</taxon>
        <taxon>Xylariales</taxon>
        <taxon>Xylariaceae</taxon>
        <taxon>Anthostomella</taxon>
    </lineage>
</organism>
<sequence>MARTDSSPLRPTEDIFADHRLLKKIVSQHSEALHRRWNGYHTRKKHQVLQGVWPTMPARHRPDLKDFLTRNQTKNEDLYLWPNINMEDLSNGDNMLLMLHSRSARPRELLLKATIGQGMMILKVQERVYSFLLDICKSVLHDMPLFGWDELGKDSSTTPMVPSKDNRNITKLHTLKLEAPYRLPEDMDLSGILSITAATLDEATEKIIAMREEPEFFGDTLDQVKDHRREMIGDGKGIPHPIVKLPAEEFWESVVAEAVTSSLEDVWRWDAVHRLLTRLKDSWESFCGTDDPTSQLPSDFAKDVLVLHRLLTDHSEYLLRKFAGAIFASPPLRHHYVRTGSVKQGIIEAVSDKSLEGDAAAHALVNIVNYLIDDDIRSMVGLPAFIDELDHFRRREKGTKKLFSSLVDQYIEHLAILSKVHRQMDRLPRWVTQALQRIFRDDRAKYIELFRGQITQLDSIREGKIWAQVASLGVPTNGRFTYPVGRKYTTKKVHALQAAEKNLALFWSSFIRLYKKASGPSDRIILTLDEAKLLQIPDWSEPSVGAGSPPVERFQLGRDISSAGESKKEKKQKQREKEEAAREARGAEEPPDVQKDAPGEAQRQEEEPAFFVDKRAFEILQQLFTTPKGGRAGGEVP</sequence>
<dbReference type="Proteomes" id="UP001295740">
    <property type="component" value="Unassembled WGS sequence"/>
</dbReference>
<dbReference type="AlphaFoldDB" id="A0AAI8VZY9"/>
<evidence type="ECO:0000313" key="3">
    <source>
        <dbReference type="Proteomes" id="UP001295740"/>
    </source>
</evidence>
<comment type="caution">
    <text evidence="2">The sequence shown here is derived from an EMBL/GenBank/DDBJ whole genome shotgun (WGS) entry which is preliminary data.</text>
</comment>
<keyword evidence="3" id="KW-1185">Reference proteome</keyword>
<proteinExistence type="predicted"/>
<accession>A0AAI8VZY9</accession>
<dbReference type="PANTHER" id="PTHR40788:SF2">
    <property type="entry name" value="CLR5 DOMAIN-CONTAINING PROTEIN"/>
    <property type="match status" value="1"/>
</dbReference>
<reference evidence="2" key="1">
    <citation type="submission" date="2023-10" db="EMBL/GenBank/DDBJ databases">
        <authorList>
            <person name="Hackl T."/>
        </authorList>
    </citation>
    <scope>NUCLEOTIDE SEQUENCE</scope>
</reference>
<evidence type="ECO:0000313" key="2">
    <source>
        <dbReference type="EMBL" id="CAJ2514187.1"/>
    </source>
</evidence>
<dbReference type="EMBL" id="CAUWAG010000020">
    <property type="protein sequence ID" value="CAJ2514187.1"/>
    <property type="molecule type" value="Genomic_DNA"/>
</dbReference>
<feature type="region of interest" description="Disordered" evidence="1">
    <location>
        <begin position="539"/>
        <end position="611"/>
    </location>
</feature>
<feature type="compositionally biased region" description="Basic and acidic residues" evidence="1">
    <location>
        <begin position="575"/>
        <end position="611"/>
    </location>
</feature>
<protein>
    <submittedName>
        <fullName evidence="2">Uu.00g023060.m01.CDS01</fullName>
    </submittedName>
</protein>
<name>A0AAI8VZY9_9PEZI</name>
<gene>
    <name evidence="2" type="ORF">KHLLAP_LOCUS14655</name>
</gene>
<dbReference type="PANTHER" id="PTHR40788">
    <property type="entry name" value="CLR5 DOMAIN-CONTAINING PROTEIN-RELATED"/>
    <property type="match status" value="1"/>
</dbReference>
<evidence type="ECO:0000256" key="1">
    <source>
        <dbReference type="SAM" id="MobiDB-lite"/>
    </source>
</evidence>